<evidence type="ECO:0000313" key="1">
    <source>
        <dbReference type="EMBL" id="EMR01319.1"/>
    </source>
</evidence>
<sequence>MRVSLGYILLTSALMSCSYAVHKKDMPVECIETSGASGIGPLNCDSTTLSKYAGEFSRKGSVVEKIVLYENGSFVYTKAEQTIWDRYARISDRQGFWYCRDEMLFLGASYKSYRLFDVYNYIFFIANDEYDCFVNDANNLLAFANAKEDIDSLDTKLTLQSRIEAGYLNKLKMK</sequence>
<accession>M7NS83</accession>
<comment type="caution">
    <text evidence="1">The sequence shown here is derived from an EMBL/GenBank/DDBJ whole genome shotgun (WGS) entry which is preliminary data.</text>
</comment>
<dbReference type="PROSITE" id="PS51257">
    <property type="entry name" value="PROKAR_LIPOPROTEIN"/>
    <property type="match status" value="1"/>
</dbReference>
<dbReference type="AlphaFoldDB" id="M7NS83"/>
<name>M7NS83_9BACT</name>
<evidence type="ECO:0008006" key="3">
    <source>
        <dbReference type="Google" id="ProtNLM"/>
    </source>
</evidence>
<gene>
    <name evidence="1" type="ORF">ADICEAN_03547</name>
</gene>
<dbReference type="RefSeq" id="WP_009196928.1">
    <property type="nucleotide sequence ID" value="NZ_AODQ01000125.1"/>
</dbReference>
<dbReference type="EMBL" id="AODQ01000125">
    <property type="protein sequence ID" value="EMR01319.1"/>
    <property type="molecule type" value="Genomic_DNA"/>
</dbReference>
<protein>
    <recommendedName>
        <fullName evidence="3">Lipoprotein</fullName>
    </recommendedName>
</protein>
<proteinExistence type="predicted"/>
<evidence type="ECO:0000313" key="2">
    <source>
        <dbReference type="Proteomes" id="UP000011910"/>
    </source>
</evidence>
<organism evidence="1 2">
    <name type="scientific">Cesiribacter andamanensis AMV16</name>
    <dbReference type="NCBI Taxonomy" id="1279009"/>
    <lineage>
        <taxon>Bacteria</taxon>
        <taxon>Pseudomonadati</taxon>
        <taxon>Bacteroidota</taxon>
        <taxon>Cytophagia</taxon>
        <taxon>Cytophagales</taxon>
        <taxon>Cesiribacteraceae</taxon>
        <taxon>Cesiribacter</taxon>
    </lineage>
</organism>
<dbReference type="Proteomes" id="UP000011910">
    <property type="component" value="Unassembled WGS sequence"/>
</dbReference>
<reference evidence="1 2" key="1">
    <citation type="journal article" date="2013" name="Genome Announc.">
        <title>Draft Genome Sequence of Cesiribacter andamanensis Strain AMV16T, Isolated from a Soil Sample from a Mud Volcano in the Andaman Islands, India.</title>
        <authorList>
            <person name="Shivaji S."/>
            <person name="Ara S."/>
            <person name="Begum Z."/>
            <person name="Srinivas T.N."/>
            <person name="Singh A."/>
            <person name="Kumar Pinnaka A."/>
        </authorList>
    </citation>
    <scope>NUCLEOTIDE SEQUENCE [LARGE SCALE GENOMIC DNA]</scope>
    <source>
        <strain evidence="1 2">AMV16</strain>
    </source>
</reference>
<dbReference type="STRING" id="1279009.ADICEAN_03547"/>
<keyword evidence="2" id="KW-1185">Reference proteome</keyword>